<dbReference type="Proteomes" id="UP001604336">
    <property type="component" value="Unassembled WGS sequence"/>
</dbReference>
<dbReference type="InterPro" id="IPR055464">
    <property type="entry name" value="DUF7036"/>
</dbReference>
<dbReference type="Pfam" id="PF23041">
    <property type="entry name" value="DUF7036"/>
    <property type="match status" value="2"/>
</dbReference>
<feature type="domain" description="DUF7036" evidence="3">
    <location>
        <begin position="86"/>
        <end position="170"/>
    </location>
</feature>
<feature type="region of interest" description="Disordered" evidence="1">
    <location>
        <begin position="1"/>
        <end position="27"/>
    </location>
</feature>
<evidence type="ECO:0000259" key="3">
    <source>
        <dbReference type="Pfam" id="PF23041"/>
    </source>
</evidence>
<dbReference type="PANTHER" id="PTHR33826">
    <property type="entry name" value="F20B24.21"/>
    <property type="match status" value="1"/>
</dbReference>
<gene>
    <name evidence="4" type="ORF">Adt_41741</name>
</gene>
<evidence type="ECO:0000256" key="2">
    <source>
        <dbReference type="SAM" id="Phobius"/>
    </source>
</evidence>
<feature type="compositionally biased region" description="Polar residues" evidence="1">
    <location>
        <begin position="15"/>
        <end position="27"/>
    </location>
</feature>
<feature type="region of interest" description="Disordered" evidence="1">
    <location>
        <begin position="304"/>
        <end position="433"/>
    </location>
</feature>
<protein>
    <submittedName>
        <fullName evidence="4">Hydroxyproline-rich glycoprotein family protein</fullName>
    </submittedName>
</protein>
<feature type="compositionally biased region" description="Basic residues" evidence="1">
    <location>
        <begin position="328"/>
        <end position="348"/>
    </location>
</feature>
<sequence>MGKVEDEQPLPITSLDAQGTTPNSGNSNRGCLNCSRLKTVVTFRCVFVLVLGLAVLLSVIFWLPFFHSGDRKDLDLDYAGHNVVASFMLKKPASFLKDYISQLQDDIFDEISFSTTKVEIISLQPLSGSNITKVVFTVDSDVTTRSLIRSSFVYLVTHKSFFHLSTSLFGDPFSFEVLKFKGGITASPEQKAFLLQKVQIFFNFTLNFSIDQILYNFDELSSQLKSGLHLTPYENLYISLTNLKGSTVAQPTIVQSRVVLAVGINPSKSRLKQLAKTITGSRTENLGLNNTVFGRVKQVRLSSVNVGSDGSGPSPSTSPSPAPSSESHHHRHRRRHRHHHHHHHHHHHDAGLTPGISPSPSMGKSGFITGKLSPASTPAPMKSRIAEPPNCHIGYRNRFPSKPNKDSHTSPTAPPVYVPRAAPSQPEHTYSPTPKMPPVPVASPLPNVAYAHTQPPSKGEFHAGPPDVMPLISSSPSPSSVGIFSSNLWALLLFLLIVLHL</sequence>
<comment type="caution">
    <text evidence="4">The sequence shown here is derived from an EMBL/GenBank/DDBJ whole genome shotgun (WGS) entry which is preliminary data.</text>
</comment>
<feature type="compositionally biased region" description="Low complexity" evidence="1">
    <location>
        <begin position="304"/>
        <end position="315"/>
    </location>
</feature>
<keyword evidence="2" id="KW-0472">Membrane</keyword>
<feature type="domain" description="DUF7036" evidence="3">
    <location>
        <begin position="203"/>
        <end position="294"/>
    </location>
</feature>
<keyword evidence="2" id="KW-0812">Transmembrane</keyword>
<accession>A0ABD1PPQ0</accession>
<organism evidence="4 5">
    <name type="scientific">Abeliophyllum distichum</name>
    <dbReference type="NCBI Taxonomy" id="126358"/>
    <lineage>
        <taxon>Eukaryota</taxon>
        <taxon>Viridiplantae</taxon>
        <taxon>Streptophyta</taxon>
        <taxon>Embryophyta</taxon>
        <taxon>Tracheophyta</taxon>
        <taxon>Spermatophyta</taxon>
        <taxon>Magnoliopsida</taxon>
        <taxon>eudicotyledons</taxon>
        <taxon>Gunneridae</taxon>
        <taxon>Pentapetalae</taxon>
        <taxon>asterids</taxon>
        <taxon>lamiids</taxon>
        <taxon>Lamiales</taxon>
        <taxon>Oleaceae</taxon>
        <taxon>Forsythieae</taxon>
        <taxon>Abeliophyllum</taxon>
    </lineage>
</organism>
<evidence type="ECO:0000313" key="4">
    <source>
        <dbReference type="EMBL" id="KAL2465890.1"/>
    </source>
</evidence>
<feature type="transmembrane region" description="Helical" evidence="2">
    <location>
        <begin position="45"/>
        <end position="65"/>
    </location>
</feature>
<evidence type="ECO:0000313" key="5">
    <source>
        <dbReference type="Proteomes" id="UP001604336"/>
    </source>
</evidence>
<keyword evidence="2" id="KW-1133">Transmembrane helix</keyword>
<evidence type="ECO:0000256" key="1">
    <source>
        <dbReference type="SAM" id="MobiDB-lite"/>
    </source>
</evidence>
<proteinExistence type="predicted"/>
<dbReference type="EMBL" id="JBFOLK010000013">
    <property type="protein sequence ID" value="KAL2465890.1"/>
    <property type="molecule type" value="Genomic_DNA"/>
</dbReference>
<name>A0ABD1PPQ0_9LAMI</name>
<reference evidence="5" key="1">
    <citation type="submission" date="2024-07" db="EMBL/GenBank/DDBJ databases">
        <title>Two chromosome-level genome assemblies of Korean endemic species Abeliophyllum distichum and Forsythia ovata (Oleaceae).</title>
        <authorList>
            <person name="Jang H."/>
        </authorList>
    </citation>
    <scope>NUCLEOTIDE SEQUENCE [LARGE SCALE GENOMIC DNA]</scope>
</reference>
<dbReference type="AlphaFoldDB" id="A0ABD1PPQ0"/>
<dbReference type="PANTHER" id="PTHR33826:SF2">
    <property type="entry name" value="HYDROXYPROLINE-RICH GLYCOPROTEIN FAMILY PROTEIN"/>
    <property type="match status" value="1"/>
</dbReference>
<keyword evidence="5" id="KW-1185">Reference proteome</keyword>